<evidence type="ECO:0000259" key="9">
    <source>
        <dbReference type="Pfam" id="PF20511"/>
    </source>
</evidence>
<dbReference type="InterPro" id="IPR001250">
    <property type="entry name" value="Man6P_Isoase-1"/>
</dbReference>
<dbReference type="GO" id="GO:0005829">
    <property type="term" value="C:cytosol"/>
    <property type="evidence" value="ECO:0007669"/>
    <property type="project" value="TreeGrafter"/>
</dbReference>
<dbReference type="AlphaFoldDB" id="A0A516Q4J7"/>
<evidence type="ECO:0000256" key="6">
    <source>
        <dbReference type="ARBA" id="ARBA00023235"/>
    </source>
</evidence>
<evidence type="ECO:0000256" key="8">
    <source>
        <dbReference type="PIRSR" id="PIRSR001480-2"/>
    </source>
</evidence>
<dbReference type="GO" id="GO:0005975">
    <property type="term" value="P:carbohydrate metabolic process"/>
    <property type="evidence" value="ECO:0007669"/>
    <property type="project" value="InterPro"/>
</dbReference>
<evidence type="ECO:0000313" key="11">
    <source>
        <dbReference type="Proteomes" id="UP000319263"/>
    </source>
</evidence>
<evidence type="ECO:0000313" key="10">
    <source>
        <dbReference type="EMBL" id="QDP98141.1"/>
    </source>
</evidence>
<protein>
    <recommendedName>
        <fullName evidence="3">mannose-6-phosphate isomerase</fullName>
        <ecNumber evidence="3">5.3.1.8</ecNumber>
    </recommendedName>
</protein>
<dbReference type="SUPFAM" id="SSF51182">
    <property type="entry name" value="RmlC-like cupins"/>
    <property type="match status" value="1"/>
</dbReference>
<evidence type="ECO:0000256" key="1">
    <source>
        <dbReference type="ARBA" id="ARBA00000757"/>
    </source>
</evidence>
<dbReference type="Proteomes" id="UP000319263">
    <property type="component" value="Chromosome"/>
</dbReference>
<comment type="similarity">
    <text evidence="2">Belongs to the mannose-6-phosphate isomerase type 1 family.</text>
</comment>
<feature type="active site" evidence="7">
    <location>
        <position position="279"/>
    </location>
</feature>
<comment type="catalytic activity">
    <reaction evidence="1">
        <text>D-mannose 6-phosphate = D-fructose 6-phosphate</text>
        <dbReference type="Rhea" id="RHEA:12356"/>
        <dbReference type="ChEBI" id="CHEBI:58735"/>
        <dbReference type="ChEBI" id="CHEBI:61527"/>
        <dbReference type="EC" id="5.3.1.8"/>
    </reaction>
</comment>
<keyword evidence="6 10" id="KW-0413">Isomerase</keyword>
<feature type="binding site" evidence="8">
    <location>
        <position position="134"/>
    </location>
    <ligand>
        <name>Zn(2+)</name>
        <dbReference type="ChEBI" id="CHEBI:29105"/>
    </ligand>
</feature>
<comment type="cofactor">
    <cofactor evidence="8">
        <name>Zn(2+)</name>
        <dbReference type="ChEBI" id="CHEBI:29105"/>
    </cofactor>
    <text evidence="8">Binds 1 zinc ion per subunit.</text>
</comment>
<proteinExistence type="inferred from homology"/>
<dbReference type="GO" id="GO:0004476">
    <property type="term" value="F:mannose-6-phosphate isomerase activity"/>
    <property type="evidence" value="ECO:0007669"/>
    <property type="project" value="UniProtKB-EC"/>
</dbReference>
<name>A0A516Q4J7_9ACTN</name>
<dbReference type="CDD" id="cd07011">
    <property type="entry name" value="cupin_PMI_type_I_N"/>
    <property type="match status" value="1"/>
</dbReference>
<dbReference type="Gene3D" id="2.60.120.10">
    <property type="entry name" value="Jelly Rolls"/>
    <property type="match status" value="2"/>
</dbReference>
<dbReference type="KEGG" id="mik:FOE78_21550"/>
<keyword evidence="5 8" id="KW-0862">Zinc</keyword>
<dbReference type="InterPro" id="IPR046457">
    <property type="entry name" value="PMI_typeI_cat"/>
</dbReference>
<dbReference type="EMBL" id="CP041692">
    <property type="protein sequence ID" value="QDP98141.1"/>
    <property type="molecule type" value="Genomic_DNA"/>
</dbReference>
<dbReference type="PANTHER" id="PTHR10309:SF0">
    <property type="entry name" value="MANNOSE-6-PHOSPHATE ISOMERASE"/>
    <property type="match status" value="1"/>
</dbReference>
<dbReference type="GO" id="GO:0008270">
    <property type="term" value="F:zinc ion binding"/>
    <property type="evidence" value="ECO:0007669"/>
    <property type="project" value="InterPro"/>
</dbReference>
<keyword evidence="4 8" id="KW-0479">Metal-binding</keyword>
<dbReference type="NCBIfam" id="TIGR00218">
    <property type="entry name" value="manA"/>
    <property type="match status" value="1"/>
</dbReference>
<dbReference type="PANTHER" id="PTHR10309">
    <property type="entry name" value="MANNOSE-6-PHOSPHATE ISOMERASE"/>
    <property type="match status" value="1"/>
</dbReference>
<dbReference type="Gene3D" id="1.10.441.10">
    <property type="entry name" value="Phosphomannose Isomerase, domain 2"/>
    <property type="match status" value="1"/>
</dbReference>
<dbReference type="PIRSF" id="PIRSF001480">
    <property type="entry name" value="Mannose-6-phosphate_isomerase"/>
    <property type="match status" value="1"/>
</dbReference>
<feature type="domain" description="Phosphomannose isomerase type I catalytic" evidence="9">
    <location>
        <begin position="2"/>
        <end position="149"/>
    </location>
</feature>
<keyword evidence="11" id="KW-1185">Reference proteome</keyword>
<evidence type="ECO:0000256" key="4">
    <source>
        <dbReference type="ARBA" id="ARBA00022723"/>
    </source>
</evidence>
<accession>A0A516Q4J7</accession>
<dbReference type="RefSeq" id="WP_143988083.1">
    <property type="nucleotide sequence ID" value="NZ_CP041692.1"/>
</dbReference>
<evidence type="ECO:0000256" key="2">
    <source>
        <dbReference type="ARBA" id="ARBA00010772"/>
    </source>
</evidence>
<dbReference type="InterPro" id="IPR016305">
    <property type="entry name" value="Mannose-6-P_Isomerase"/>
</dbReference>
<organism evidence="10 11">
    <name type="scientific">Microlunatus elymi</name>
    <dbReference type="NCBI Taxonomy" id="2596828"/>
    <lineage>
        <taxon>Bacteria</taxon>
        <taxon>Bacillati</taxon>
        <taxon>Actinomycetota</taxon>
        <taxon>Actinomycetes</taxon>
        <taxon>Propionibacteriales</taxon>
        <taxon>Propionibacteriaceae</taxon>
        <taxon>Microlunatus</taxon>
    </lineage>
</organism>
<dbReference type="OrthoDB" id="9792649at2"/>
<feature type="binding site" evidence="8">
    <location>
        <position position="260"/>
    </location>
    <ligand>
        <name>Zn(2+)</name>
        <dbReference type="ChEBI" id="CHEBI:29105"/>
    </ligand>
</feature>
<evidence type="ECO:0000256" key="5">
    <source>
        <dbReference type="ARBA" id="ARBA00022833"/>
    </source>
</evidence>
<feature type="binding site" evidence="8">
    <location>
        <position position="97"/>
    </location>
    <ligand>
        <name>Zn(2+)</name>
        <dbReference type="ChEBI" id="CHEBI:29105"/>
    </ligand>
</feature>
<dbReference type="InterPro" id="IPR011051">
    <property type="entry name" value="RmlC_Cupin_sf"/>
</dbReference>
<evidence type="ECO:0000256" key="3">
    <source>
        <dbReference type="ARBA" id="ARBA00011956"/>
    </source>
</evidence>
<dbReference type="InterPro" id="IPR014710">
    <property type="entry name" value="RmlC-like_jellyroll"/>
</dbReference>
<dbReference type="GO" id="GO:0009298">
    <property type="term" value="P:GDP-mannose biosynthetic process"/>
    <property type="evidence" value="ECO:0007669"/>
    <property type="project" value="InterPro"/>
</dbReference>
<reference evidence="10 11" key="1">
    <citation type="submission" date="2019-07" db="EMBL/GenBank/DDBJ databases">
        <title>Microlunatus dokdonensis sp. nov. isolated from the rhizospheric soil of the wild plant Elymus tsukushiensis.</title>
        <authorList>
            <person name="Ghim S.-Y."/>
            <person name="Hwang Y.-J."/>
            <person name="Son J.-S."/>
            <person name="Shin J.-H."/>
        </authorList>
    </citation>
    <scope>NUCLEOTIDE SEQUENCE [LARGE SCALE GENOMIC DNA]</scope>
    <source>
        <strain evidence="10 11">KUDC0627</strain>
    </source>
</reference>
<evidence type="ECO:0000256" key="7">
    <source>
        <dbReference type="PIRSR" id="PIRSR001480-1"/>
    </source>
</evidence>
<dbReference type="Pfam" id="PF20511">
    <property type="entry name" value="PMI_typeI_cat"/>
    <property type="match status" value="1"/>
</dbReference>
<dbReference type="EC" id="5.3.1.8" evidence="3"/>
<sequence>MKRLTGKIQPYAWGSKSAIPKLIGTEPSGEPQAELWLGAHPLAPSLLVDHGGAGEGLDAAIEADPQSWVGKAPVQEFGPRLPYLMKVLAAAQPLSLQAHPNRQQAEEGFAREEAAGIARNAPERTYRDDWPKPEALCALGEFHALCGFREPAETYRLFEELEVPAALQLVAPLKGGGPAELKQVFGDLLRMRHAGDLVDHVVRAAMAWAAETGPTGRFARTAVEVAGFYPGDPGVLAALLMNRVILNRHQALFLPAGNLHAYLRGLGVEIMANSDNVLRGGLTGKHIDVDELLKLLDFTPGAARPVPTVENSPGVVRYQTPAPEFALWRLDVDHEPDAGLTLPADDLGRVALSTDGSVSLHTQDSTLHIGQGQAAFLRPGEQVTVSGDGTVFVGSAGSSAS</sequence>
<dbReference type="PRINTS" id="PR00714">
    <property type="entry name" value="MAN6PISMRASE"/>
</dbReference>
<gene>
    <name evidence="10" type="primary">manA</name>
    <name evidence="10" type="ORF">FOE78_21550</name>
</gene>
<feature type="binding site" evidence="8">
    <location>
        <position position="99"/>
    </location>
    <ligand>
        <name>Zn(2+)</name>
        <dbReference type="ChEBI" id="CHEBI:29105"/>
    </ligand>
</feature>